<protein>
    <submittedName>
        <fullName evidence="2">Uncharacterized protein</fullName>
    </submittedName>
</protein>
<gene>
    <name evidence="2" type="ORF">ABGV49_15135</name>
</gene>
<accession>A0ABV0FEN9</accession>
<organism evidence="2 3">
    <name type="scientific">Chromobacterium vaccinii</name>
    <dbReference type="NCBI Taxonomy" id="1108595"/>
    <lineage>
        <taxon>Bacteria</taxon>
        <taxon>Pseudomonadati</taxon>
        <taxon>Pseudomonadota</taxon>
        <taxon>Betaproteobacteria</taxon>
        <taxon>Neisseriales</taxon>
        <taxon>Chromobacteriaceae</taxon>
        <taxon>Chromobacterium</taxon>
    </lineage>
</organism>
<evidence type="ECO:0000313" key="2">
    <source>
        <dbReference type="EMBL" id="MEO2218396.1"/>
    </source>
</evidence>
<keyword evidence="3" id="KW-1185">Reference proteome</keyword>
<name>A0ABV0FEN9_9NEIS</name>
<feature type="region of interest" description="Disordered" evidence="1">
    <location>
        <begin position="25"/>
        <end position="80"/>
    </location>
</feature>
<feature type="compositionally biased region" description="Basic residues" evidence="1">
    <location>
        <begin position="71"/>
        <end position="80"/>
    </location>
</feature>
<dbReference type="EMBL" id="JBDOJC010000001">
    <property type="protein sequence ID" value="MEO2218396.1"/>
    <property type="molecule type" value="Genomic_DNA"/>
</dbReference>
<comment type="caution">
    <text evidence="2">The sequence shown here is derived from an EMBL/GenBank/DDBJ whole genome shotgun (WGS) entry which is preliminary data.</text>
</comment>
<dbReference type="Proteomes" id="UP001455709">
    <property type="component" value="Unassembled WGS sequence"/>
</dbReference>
<sequence length="80" mass="8865">MQFKVSNQLSVFSQTPRQAAEYTAAIPADQPETMTAIDMDAGPLSSKQALSGHCRPRLRHVSPADKSCKFPPHRQSNKNR</sequence>
<proteinExistence type="predicted"/>
<dbReference type="RefSeq" id="WP_347371231.1">
    <property type="nucleotide sequence ID" value="NZ_JBDOJC010000001.1"/>
</dbReference>
<evidence type="ECO:0000256" key="1">
    <source>
        <dbReference type="SAM" id="MobiDB-lite"/>
    </source>
</evidence>
<evidence type="ECO:0000313" key="3">
    <source>
        <dbReference type="Proteomes" id="UP001455709"/>
    </source>
</evidence>
<reference evidence="2 3" key="1">
    <citation type="submission" date="2024-05" db="EMBL/GenBank/DDBJ databases">
        <authorList>
            <person name="De Oliveira J.P."/>
            <person name="Noriler S.A."/>
            <person name="De Oliveira A.G."/>
            <person name="Sipoli D.S."/>
        </authorList>
    </citation>
    <scope>NUCLEOTIDE SEQUENCE [LARGE SCALE GENOMIC DNA]</scope>
    <source>
        <strain evidence="2 3">LABIM189</strain>
    </source>
</reference>